<dbReference type="Proteomes" id="UP001381693">
    <property type="component" value="Unassembled WGS sequence"/>
</dbReference>
<gene>
    <name evidence="1" type="primary">INPP1_2</name>
    <name evidence="1" type="ORF">SK128_019527</name>
</gene>
<protein>
    <submittedName>
        <fullName evidence="1">Inositol polyphosphate-1-phosphatase</fullName>
        <ecNumber evidence="1">3.1.3.57</ecNumber>
    </submittedName>
</protein>
<dbReference type="GO" id="GO:0004441">
    <property type="term" value="F:inositol-1,4-bisphosphate 1-phosphatase activity"/>
    <property type="evidence" value="ECO:0007669"/>
    <property type="project" value="UniProtKB-EC"/>
</dbReference>
<reference evidence="1 2" key="1">
    <citation type="submission" date="2023-11" db="EMBL/GenBank/DDBJ databases">
        <title>Halocaridina rubra genome assembly.</title>
        <authorList>
            <person name="Smith C."/>
        </authorList>
    </citation>
    <scope>NUCLEOTIDE SEQUENCE [LARGE SCALE GENOMIC DNA]</scope>
    <source>
        <strain evidence="1">EP-1</strain>
        <tissue evidence="1">Whole</tissue>
    </source>
</reference>
<sequence>MAELIQILLNFSERAGEIARSIRREPKLFSLLVEEKGETEKNQRFVHDFKTLADVLIQETLRYYVAKMIPALGNHVQGEENAEFTNTLGEKITVKVYDTEEETASLLSKICLKN</sequence>
<dbReference type="Gene3D" id="3.30.540.10">
    <property type="entry name" value="Fructose-1,6-Bisphosphatase, subunit A, domain 1"/>
    <property type="match status" value="1"/>
</dbReference>
<name>A0AAN8ZSI1_HALRR</name>
<keyword evidence="2" id="KW-1185">Reference proteome</keyword>
<dbReference type="EMBL" id="JAXCGZ010019043">
    <property type="protein sequence ID" value="KAK7066741.1"/>
    <property type="molecule type" value="Genomic_DNA"/>
</dbReference>
<dbReference type="EC" id="3.1.3.57" evidence="1"/>
<organism evidence="1 2">
    <name type="scientific">Halocaridina rubra</name>
    <name type="common">Hawaiian red shrimp</name>
    <dbReference type="NCBI Taxonomy" id="373956"/>
    <lineage>
        <taxon>Eukaryota</taxon>
        <taxon>Metazoa</taxon>
        <taxon>Ecdysozoa</taxon>
        <taxon>Arthropoda</taxon>
        <taxon>Crustacea</taxon>
        <taxon>Multicrustacea</taxon>
        <taxon>Malacostraca</taxon>
        <taxon>Eumalacostraca</taxon>
        <taxon>Eucarida</taxon>
        <taxon>Decapoda</taxon>
        <taxon>Pleocyemata</taxon>
        <taxon>Caridea</taxon>
        <taxon>Atyoidea</taxon>
        <taxon>Atyidae</taxon>
        <taxon>Halocaridina</taxon>
    </lineage>
</organism>
<accession>A0AAN8ZSI1</accession>
<evidence type="ECO:0000313" key="2">
    <source>
        <dbReference type="Proteomes" id="UP001381693"/>
    </source>
</evidence>
<dbReference type="SUPFAM" id="SSF56655">
    <property type="entry name" value="Carbohydrate phosphatase"/>
    <property type="match status" value="1"/>
</dbReference>
<keyword evidence="1" id="KW-0378">Hydrolase</keyword>
<proteinExistence type="predicted"/>
<evidence type="ECO:0000313" key="1">
    <source>
        <dbReference type="EMBL" id="KAK7066741.1"/>
    </source>
</evidence>
<comment type="caution">
    <text evidence="1">The sequence shown here is derived from an EMBL/GenBank/DDBJ whole genome shotgun (WGS) entry which is preliminary data.</text>
</comment>
<dbReference type="AlphaFoldDB" id="A0AAN8ZSI1"/>